<evidence type="ECO:0000313" key="1">
    <source>
        <dbReference type="EMBL" id="MED6109367.1"/>
    </source>
</evidence>
<gene>
    <name evidence="1" type="ORF">PIB30_032847</name>
</gene>
<evidence type="ECO:0000313" key="2">
    <source>
        <dbReference type="Proteomes" id="UP001341840"/>
    </source>
</evidence>
<sequence>MPLPPPFPQPVSPLLRHYSWFVAVKMLQSLQEAVYGQSFESTHPPNTSITHIGAGVIRLQHLHPSPAPAASATFFPPIFSFSRSQIFHPLGLASESAAEDSVLPLPHGVAPLSSCTPAIVPSRLHLFSNLPNRVVAVPSTSLLLCQRCPFIFAVSPPLAFHR</sequence>
<organism evidence="1 2">
    <name type="scientific">Stylosanthes scabra</name>
    <dbReference type="NCBI Taxonomy" id="79078"/>
    <lineage>
        <taxon>Eukaryota</taxon>
        <taxon>Viridiplantae</taxon>
        <taxon>Streptophyta</taxon>
        <taxon>Embryophyta</taxon>
        <taxon>Tracheophyta</taxon>
        <taxon>Spermatophyta</taxon>
        <taxon>Magnoliopsida</taxon>
        <taxon>eudicotyledons</taxon>
        <taxon>Gunneridae</taxon>
        <taxon>Pentapetalae</taxon>
        <taxon>rosids</taxon>
        <taxon>fabids</taxon>
        <taxon>Fabales</taxon>
        <taxon>Fabaceae</taxon>
        <taxon>Papilionoideae</taxon>
        <taxon>50 kb inversion clade</taxon>
        <taxon>dalbergioids sensu lato</taxon>
        <taxon>Dalbergieae</taxon>
        <taxon>Pterocarpus clade</taxon>
        <taxon>Stylosanthes</taxon>
    </lineage>
</organism>
<accession>A0ABU6QBS3</accession>
<name>A0ABU6QBS3_9FABA</name>
<reference evidence="1 2" key="1">
    <citation type="journal article" date="2023" name="Plants (Basel)">
        <title>Bridging the Gap: Combining Genomics and Transcriptomics Approaches to Understand Stylosanthes scabra, an Orphan Legume from the Brazilian Caatinga.</title>
        <authorList>
            <person name="Ferreira-Neto J.R.C."/>
            <person name="da Silva M.D."/>
            <person name="Binneck E."/>
            <person name="de Melo N.F."/>
            <person name="da Silva R.H."/>
            <person name="de Melo A.L.T.M."/>
            <person name="Pandolfi V."/>
            <person name="Bustamante F.O."/>
            <person name="Brasileiro-Vidal A.C."/>
            <person name="Benko-Iseppon A.M."/>
        </authorList>
    </citation>
    <scope>NUCLEOTIDE SEQUENCE [LARGE SCALE GENOMIC DNA]</scope>
    <source>
        <tissue evidence="1">Leaves</tissue>
    </source>
</reference>
<protein>
    <submittedName>
        <fullName evidence="1">Uncharacterized protein</fullName>
    </submittedName>
</protein>
<keyword evidence="2" id="KW-1185">Reference proteome</keyword>
<dbReference type="Proteomes" id="UP001341840">
    <property type="component" value="Unassembled WGS sequence"/>
</dbReference>
<proteinExistence type="predicted"/>
<comment type="caution">
    <text evidence="1">The sequence shown here is derived from an EMBL/GenBank/DDBJ whole genome shotgun (WGS) entry which is preliminary data.</text>
</comment>
<dbReference type="EMBL" id="JASCZI010000146">
    <property type="protein sequence ID" value="MED6109367.1"/>
    <property type="molecule type" value="Genomic_DNA"/>
</dbReference>